<evidence type="ECO:0000313" key="1">
    <source>
        <dbReference type="EMBL" id="MBW49011.1"/>
    </source>
</evidence>
<protein>
    <submittedName>
        <fullName evidence="1">Putative secreted protein</fullName>
    </submittedName>
</protein>
<name>A0A2M4B7P4_9DIPT</name>
<organism evidence="1">
    <name type="scientific">Anopheles triannulatus</name>
    <dbReference type="NCBI Taxonomy" id="58253"/>
    <lineage>
        <taxon>Eukaryota</taxon>
        <taxon>Metazoa</taxon>
        <taxon>Ecdysozoa</taxon>
        <taxon>Arthropoda</taxon>
        <taxon>Hexapoda</taxon>
        <taxon>Insecta</taxon>
        <taxon>Pterygota</taxon>
        <taxon>Neoptera</taxon>
        <taxon>Endopterygota</taxon>
        <taxon>Diptera</taxon>
        <taxon>Nematocera</taxon>
        <taxon>Culicoidea</taxon>
        <taxon>Culicidae</taxon>
        <taxon>Anophelinae</taxon>
        <taxon>Anopheles</taxon>
    </lineage>
</organism>
<reference evidence="1" key="1">
    <citation type="submission" date="2018-01" db="EMBL/GenBank/DDBJ databases">
        <title>An insight into the sialome of Amazonian anophelines.</title>
        <authorList>
            <person name="Ribeiro J.M."/>
            <person name="Scarpassa V."/>
            <person name="Calvo E."/>
        </authorList>
    </citation>
    <scope>NUCLEOTIDE SEQUENCE</scope>
    <source>
        <tissue evidence="1">Salivary glands</tissue>
    </source>
</reference>
<dbReference type="EMBL" id="GGFK01015690">
    <property type="protein sequence ID" value="MBW49011.1"/>
    <property type="molecule type" value="Transcribed_RNA"/>
</dbReference>
<accession>A0A2M4B7P4</accession>
<proteinExistence type="predicted"/>
<dbReference type="AlphaFoldDB" id="A0A2M4B7P4"/>
<sequence>MGGKRTVLSCPVLSCPALSRLDTGNGIKFTIKLIFTIAHHHQACSGRGDYAHRHRHHRASCMIAPTRTLAQQLTK</sequence>